<organism evidence="1 2">
    <name type="scientific">Eumeta variegata</name>
    <name type="common">Bagworm moth</name>
    <name type="synonym">Eumeta japonica</name>
    <dbReference type="NCBI Taxonomy" id="151549"/>
    <lineage>
        <taxon>Eukaryota</taxon>
        <taxon>Metazoa</taxon>
        <taxon>Ecdysozoa</taxon>
        <taxon>Arthropoda</taxon>
        <taxon>Hexapoda</taxon>
        <taxon>Insecta</taxon>
        <taxon>Pterygota</taxon>
        <taxon>Neoptera</taxon>
        <taxon>Endopterygota</taxon>
        <taxon>Lepidoptera</taxon>
        <taxon>Glossata</taxon>
        <taxon>Ditrysia</taxon>
        <taxon>Tineoidea</taxon>
        <taxon>Psychidae</taxon>
        <taxon>Oiketicinae</taxon>
        <taxon>Eumeta</taxon>
    </lineage>
</organism>
<protein>
    <submittedName>
        <fullName evidence="1">Uncharacterized protein</fullName>
    </submittedName>
</protein>
<proteinExistence type="predicted"/>
<dbReference type="OrthoDB" id="7446149at2759"/>
<accession>A0A4C2AB32</accession>
<dbReference type="Proteomes" id="UP000299102">
    <property type="component" value="Unassembled WGS sequence"/>
</dbReference>
<sequence>MYYGQKKVLDTIDASQRRSFVMGAFEQPFVSLQEAAAGPPPAYDAVVRMPSEDKNDGSLQEVVTEACQHCTDAARAARADAGLPSYEAAVLLRDTKL</sequence>
<dbReference type="EMBL" id="BGZK01002752">
    <property type="protein sequence ID" value="GBP96205.1"/>
    <property type="molecule type" value="Genomic_DNA"/>
</dbReference>
<gene>
    <name evidence="1" type="ORF">EVAR_59980_1</name>
</gene>
<comment type="caution">
    <text evidence="1">The sequence shown here is derived from an EMBL/GenBank/DDBJ whole genome shotgun (WGS) entry which is preliminary data.</text>
</comment>
<dbReference type="AlphaFoldDB" id="A0A4C2AB32"/>
<name>A0A4C2AB32_EUMVA</name>
<keyword evidence="2" id="KW-1185">Reference proteome</keyword>
<reference evidence="1 2" key="1">
    <citation type="journal article" date="2019" name="Commun. Biol.">
        <title>The bagworm genome reveals a unique fibroin gene that provides high tensile strength.</title>
        <authorList>
            <person name="Kono N."/>
            <person name="Nakamura H."/>
            <person name="Ohtoshi R."/>
            <person name="Tomita M."/>
            <person name="Numata K."/>
            <person name="Arakawa K."/>
        </authorList>
    </citation>
    <scope>NUCLEOTIDE SEQUENCE [LARGE SCALE GENOMIC DNA]</scope>
</reference>
<evidence type="ECO:0000313" key="2">
    <source>
        <dbReference type="Proteomes" id="UP000299102"/>
    </source>
</evidence>
<evidence type="ECO:0000313" key="1">
    <source>
        <dbReference type="EMBL" id="GBP96205.1"/>
    </source>
</evidence>